<dbReference type="PANTHER" id="PTHR10775">
    <property type="entry name" value="OS08G0208400 PROTEIN"/>
    <property type="match status" value="1"/>
</dbReference>
<dbReference type="EMBL" id="BAABME010007013">
    <property type="protein sequence ID" value="GAA0169902.1"/>
    <property type="molecule type" value="Genomic_DNA"/>
</dbReference>
<keyword evidence="3" id="KW-1185">Reference proteome</keyword>
<proteinExistence type="predicted"/>
<evidence type="ECO:0000313" key="3">
    <source>
        <dbReference type="Proteomes" id="UP001454036"/>
    </source>
</evidence>
<feature type="domain" description="DUF4218" evidence="1">
    <location>
        <begin position="185"/>
        <end position="217"/>
    </location>
</feature>
<dbReference type="InterPro" id="IPR025452">
    <property type="entry name" value="DUF4218"/>
</dbReference>
<dbReference type="AlphaFoldDB" id="A0AAV3R6A8"/>
<name>A0AAV3R6A8_LITER</name>
<dbReference type="PANTHER" id="PTHR10775:SF182">
    <property type="entry name" value="TRANSPOSON, EN_SPM-LIKE, TRANSPOSASE-ASSOCIATED DOMAIN PROTEIN-RELATED"/>
    <property type="match status" value="1"/>
</dbReference>
<organism evidence="2 3">
    <name type="scientific">Lithospermum erythrorhizon</name>
    <name type="common">Purple gromwell</name>
    <name type="synonym">Lithospermum officinale var. erythrorhizon</name>
    <dbReference type="NCBI Taxonomy" id="34254"/>
    <lineage>
        <taxon>Eukaryota</taxon>
        <taxon>Viridiplantae</taxon>
        <taxon>Streptophyta</taxon>
        <taxon>Embryophyta</taxon>
        <taxon>Tracheophyta</taxon>
        <taxon>Spermatophyta</taxon>
        <taxon>Magnoliopsida</taxon>
        <taxon>eudicotyledons</taxon>
        <taxon>Gunneridae</taxon>
        <taxon>Pentapetalae</taxon>
        <taxon>asterids</taxon>
        <taxon>lamiids</taxon>
        <taxon>Boraginales</taxon>
        <taxon>Boraginaceae</taxon>
        <taxon>Boraginoideae</taxon>
        <taxon>Lithospermeae</taxon>
        <taxon>Lithospermum</taxon>
    </lineage>
</organism>
<protein>
    <recommendedName>
        <fullName evidence="1">DUF4218 domain-containing protein</fullName>
    </recommendedName>
</protein>
<dbReference type="Pfam" id="PF13960">
    <property type="entry name" value="DUF4218"/>
    <property type="match status" value="1"/>
</dbReference>
<dbReference type="Proteomes" id="UP001454036">
    <property type="component" value="Unassembled WGS sequence"/>
</dbReference>
<gene>
    <name evidence="2" type="ORF">LIER_24283</name>
</gene>
<evidence type="ECO:0000313" key="2">
    <source>
        <dbReference type="EMBL" id="GAA0169902.1"/>
    </source>
</evidence>
<reference evidence="2 3" key="1">
    <citation type="submission" date="2024-01" db="EMBL/GenBank/DDBJ databases">
        <title>The complete chloroplast genome sequence of Lithospermum erythrorhizon: insights into the phylogenetic relationship among Boraginaceae species and the maternal lineages of purple gromwells.</title>
        <authorList>
            <person name="Okada T."/>
            <person name="Watanabe K."/>
        </authorList>
    </citation>
    <scope>NUCLEOTIDE SEQUENCE [LARGE SCALE GENOMIC DNA]</scope>
</reference>
<accession>A0AAV3R6A8</accession>
<sequence length="218" mass="25908">MNHPKGGAAWKHLDVTYPVFSAEPRNVRIGHPFRMQRNAFVNGQTYPHLHQKERHDRADIFEDVCGLDLNVFGQGKYSEHRTLMYNVEHNWCKKSIFWELSYWPTQKIRHNIDFVHTEKKNGENELHDVMDVPGKTKNNERWFLPVALHHLLPISIWETITEWCYFFCDMSATTLNVEHVEELGRNIVEIIEHLPIHLPYEALNGGLLQYRWMYPFES</sequence>
<evidence type="ECO:0000259" key="1">
    <source>
        <dbReference type="Pfam" id="PF13960"/>
    </source>
</evidence>
<comment type="caution">
    <text evidence="2">The sequence shown here is derived from an EMBL/GenBank/DDBJ whole genome shotgun (WGS) entry which is preliminary data.</text>
</comment>